<evidence type="ECO:0000256" key="1">
    <source>
        <dbReference type="ARBA" id="ARBA00006129"/>
    </source>
</evidence>
<gene>
    <name evidence="4" type="ORF">C435_15983</name>
</gene>
<keyword evidence="5" id="KW-1185">Reference proteome</keyword>
<evidence type="ECO:0000313" key="4">
    <source>
        <dbReference type="EMBL" id="EMA14311.1"/>
    </source>
</evidence>
<dbReference type="InterPro" id="IPR051338">
    <property type="entry name" value="NodU/CmcH_Carbamoyltrnsfr"/>
</dbReference>
<dbReference type="PANTHER" id="PTHR34847">
    <property type="entry name" value="NODULATION PROTEIN U"/>
    <property type="match status" value="1"/>
</dbReference>
<dbReference type="InterPro" id="IPR031730">
    <property type="entry name" value="Carbam_trans_C"/>
</dbReference>
<dbReference type="CDD" id="cd24098">
    <property type="entry name" value="ASKHA_NBD_TobZ_N"/>
    <property type="match status" value="1"/>
</dbReference>
<dbReference type="PANTHER" id="PTHR34847:SF1">
    <property type="entry name" value="NODULATION PROTEIN U"/>
    <property type="match status" value="1"/>
</dbReference>
<evidence type="ECO:0000259" key="3">
    <source>
        <dbReference type="Pfam" id="PF16861"/>
    </source>
</evidence>
<dbReference type="Gene3D" id="3.30.420.40">
    <property type="match status" value="2"/>
</dbReference>
<dbReference type="AlphaFoldDB" id="M0JZA7"/>
<dbReference type="InterPro" id="IPR003696">
    <property type="entry name" value="Carbtransf_dom"/>
</dbReference>
<dbReference type="Proteomes" id="UP000011687">
    <property type="component" value="Unassembled WGS sequence"/>
</dbReference>
<feature type="domain" description="Carbamoyltransferase C-terminal" evidence="3">
    <location>
        <begin position="406"/>
        <end position="578"/>
    </location>
</feature>
<dbReference type="GO" id="GO:0016740">
    <property type="term" value="F:transferase activity"/>
    <property type="evidence" value="ECO:0007669"/>
    <property type="project" value="UniProtKB-KW"/>
</dbReference>
<dbReference type="Pfam" id="PF16861">
    <property type="entry name" value="Carbam_trans_C"/>
    <property type="match status" value="1"/>
</dbReference>
<evidence type="ECO:0000313" key="5">
    <source>
        <dbReference type="Proteomes" id="UP000011687"/>
    </source>
</evidence>
<accession>M0JZA7</accession>
<dbReference type="Gene3D" id="3.90.870.20">
    <property type="entry name" value="Carbamoyltransferase, C-terminal domain"/>
    <property type="match status" value="1"/>
</dbReference>
<evidence type="ECO:0000259" key="2">
    <source>
        <dbReference type="Pfam" id="PF02543"/>
    </source>
</evidence>
<dbReference type="Pfam" id="PF02543">
    <property type="entry name" value="Carbam_trans_N"/>
    <property type="match status" value="1"/>
</dbReference>
<name>M0JZA7_9EURY</name>
<dbReference type="InterPro" id="IPR038152">
    <property type="entry name" value="Carbam_trans_C_sf"/>
</dbReference>
<comment type="caution">
    <text evidence="4">The sequence shown here is derived from an EMBL/GenBank/DDBJ whole genome shotgun (WGS) entry which is preliminary data.</text>
</comment>
<dbReference type="EMBL" id="AOLS01000078">
    <property type="protein sequence ID" value="EMA14311.1"/>
    <property type="molecule type" value="Genomic_DNA"/>
</dbReference>
<feature type="domain" description="Carbamoyltransferase" evidence="2">
    <location>
        <begin position="13"/>
        <end position="356"/>
    </location>
</feature>
<dbReference type="InterPro" id="IPR043129">
    <property type="entry name" value="ATPase_NBD"/>
</dbReference>
<organism evidence="4 5">
    <name type="scientific">Haloarcula marismortui ATCC 33799</name>
    <dbReference type="NCBI Taxonomy" id="662475"/>
    <lineage>
        <taxon>Archaea</taxon>
        <taxon>Methanobacteriati</taxon>
        <taxon>Methanobacteriota</taxon>
        <taxon>Stenosarchaea group</taxon>
        <taxon>Halobacteria</taxon>
        <taxon>Halobacteriales</taxon>
        <taxon>Haloarculaceae</taxon>
        <taxon>Haloarcula</taxon>
    </lineage>
</organism>
<dbReference type="SUPFAM" id="SSF53067">
    <property type="entry name" value="Actin-like ATPase domain"/>
    <property type="match status" value="1"/>
</dbReference>
<sequence>MHLGIVPANDGSHHDPSACLVERGEVRAFVEQERMSRDKHAEGQFPLEAIEEVLSIASISIRDVSTISLSRNYDNRRKALGRLARRGYNSTTSGCFERLYDTVMLPLKQSTQLTNEKLRSLTASKLSTHFDIDQSELPEIRCRNHQHTHATSAFLPSGFDEALVVSLDNYGGHLSGGVYHGEGSQLRMLESFPRFNSLGRFFGDFTAFLGFRRSNGEGKVMGLAPYGEPNEHIGSVVESYYTVDDGHYDVEALTYRKPSDAVAKLERDLGFDQRYWRDEIEQRHKDVAFHLQRVVEDIVSQLSEFYLEREGLSKVCLAGGVALNCKMNKRIRELDAVEDMFVQPAANDAGGALGAAYIDSVEAGDSIAEMHHPYFGTAYTTEEVTAVCDELKVDYDVVDDPPERAAERLADGELVGWFQGGMEGGPRALGNRSILADPRSPDSLDRVNRYVKHREEWRPFAPSMLRSAGEQYLEGELSKAARFMIDTYETTAAARESIPATLHPADDTTRPQIVTADANPRYHSLISAFEDRTGVGAVLNTSFNDSGEPMVRSPQEAIRDFYSMGLDVLFVEDVMIEK</sequence>
<dbReference type="RefSeq" id="WP_007189923.1">
    <property type="nucleotide sequence ID" value="NZ_AOLS01000078.1"/>
</dbReference>
<dbReference type="PATRIC" id="fig|662475.6.peg.3126"/>
<protein>
    <submittedName>
        <fullName evidence="4">Carbamoyltransferase</fullName>
    </submittedName>
</protein>
<comment type="similarity">
    <text evidence="1">Belongs to the NodU/CmcH family.</text>
</comment>
<reference evidence="4 5" key="1">
    <citation type="journal article" date="2014" name="PLoS Genet.">
        <title>Phylogenetically driven sequencing of extremely halophilic archaea reveals strategies for static and dynamic osmo-response.</title>
        <authorList>
            <person name="Becker E.A."/>
            <person name="Seitzer P.M."/>
            <person name="Tritt A."/>
            <person name="Larsen D."/>
            <person name="Krusor M."/>
            <person name="Yao A.I."/>
            <person name="Wu D."/>
            <person name="Madern D."/>
            <person name="Eisen J.A."/>
            <person name="Darling A.E."/>
            <person name="Facciotti M.T."/>
        </authorList>
    </citation>
    <scope>NUCLEOTIDE SEQUENCE [LARGE SCALE GENOMIC DNA]</scope>
    <source>
        <strain evidence="4 5">ATCC 33799</strain>
    </source>
</reference>
<proteinExistence type="inferred from homology"/>
<keyword evidence="4" id="KW-0808">Transferase</keyword>